<dbReference type="OrthoDB" id="653734at2759"/>
<dbReference type="Gene3D" id="1.10.110.10">
    <property type="entry name" value="Plant lipid-transfer and hydrophobic proteins"/>
    <property type="match status" value="1"/>
</dbReference>
<dbReference type="SUPFAM" id="SSF47699">
    <property type="entry name" value="Bifunctional inhibitor/lipid-transfer protein/seed storage 2S albumin"/>
    <property type="match status" value="1"/>
</dbReference>
<dbReference type="PANTHER" id="PTHR33286:SF54">
    <property type="entry name" value="BIFUNCTIONAL INHIBITOR_LIPID-TRANSFER PROTEIN_SEED STORAGE 2S ALBUMIN SUPERFAMILY PROTEIN"/>
    <property type="match status" value="1"/>
</dbReference>
<proteinExistence type="predicted"/>
<dbReference type="InterPro" id="IPR044741">
    <property type="entry name" value="NsLTP-like"/>
</dbReference>
<evidence type="ECO:0000256" key="1">
    <source>
        <dbReference type="SAM" id="SignalP"/>
    </source>
</evidence>
<keyword evidence="1" id="KW-0732">Signal</keyword>
<feature type="chain" id="PRO_5044097431" description="Bifunctional inhibitor/plant lipid transfer protein/seed storage helical domain-containing protein" evidence="1">
    <location>
        <begin position="24"/>
        <end position="116"/>
    </location>
</feature>
<protein>
    <recommendedName>
        <fullName evidence="2">Bifunctional inhibitor/plant lipid transfer protein/seed storage helical domain-containing protein</fullName>
    </recommendedName>
</protein>
<dbReference type="Proteomes" id="UP000324897">
    <property type="component" value="Chromosome 5"/>
</dbReference>
<evidence type="ECO:0000313" key="5">
    <source>
        <dbReference type="Proteomes" id="UP000324897"/>
    </source>
</evidence>
<dbReference type="CDD" id="cd04660">
    <property type="entry name" value="nsLTP_like"/>
    <property type="match status" value="1"/>
</dbReference>
<feature type="domain" description="Bifunctional inhibitor/plant lipid transfer protein/seed storage helical" evidence="2">
    <location>
        <begin position="14"/>
        <end position="106"/>
    </location>
</feature>
<dbReference type="AlphaFoldDB" id="A0A5J9WBI0"/>
<dbReference type="EMBL" id="RWGY01000004">
    <property type="protein sequence ID" value="TVU45538.1"/>
    <property type="molecule type" value="Genomic_DNA"/>
</dbReference>
<dbReference type="InterPro" id="IPR016140">
    <property type="entry name" value="Bifunc_inhib/LTP/seed_store"/>
</dbReference>
<reference evidence="4 5" key="1">
    <citation type="journal article" date="2019" name="Sci. Rep.">
        <title>A high-quality genome of Eragrostis curvula grass provides insights into Poaceae evolution and supports new strategies to enhance forage quality.</title>
        <authorList>
            <person name="Carballo J."/>
            <person name="Santos B.A.C.M."/>
            <person name="Zappacosta D."/>
            <person name="Garbus I."/>
            <person name="Selva J.P."/>
            <person name="Gallo C.A."/>
            <person name="Diaz A."/>
            <person name="Albertini E."/>
            <person name="Caccamo M."/>
            <person name="Echenique V."/>
        </authorList>
    </citation>
    <scope>NUCLEOTIDE SEQUENCE [LARGE SCALE GENOMIC DNA]</scope>
    <source>
        <strain evidence="5">cv. Victoria</strain>
        <tissue evidence="4">Leaf</tissue>
    </source>
</reference>
<dbReference type="InterPro" id="IPR036312">
    <property type="entry name" value="Bifun_inhib/LTP/seed_sf"/>
</dbReference>
<dbReference type="Gramene" id="TVU45538">
    <property type="protein sequence ID" value="TVU45538"/>
    <property type="gene ID" value="EJB05_05027"/>
</dbReference>
<organism evidence="4 5">
    <name type="scientific">Eragrostis curvula</name>
    <name type="common">weeping love grass</name>
    <dbReference type="NCBI Taxonomy" id="38414"/>
    <lineage>
        <taxon>Eukaryota</taxon>
        <taxon>Viridiplantae</taxon>
        <taxon>Streptophyta</taxon>
        <taxon>Embryophyta</taxon>
        <taxon>Tracheophyta</taxon>
        <taxon>Spermatophyta</taxon>
        <taxon>Magnoliopsida</taxon>
        <taxon>Liliopsida</taxon>
        <taxon>Poales</taxon>
        <taxon>Poaceae</taxon>
        <taxon>PACMAD clade</taxon>
        <taxon>Chloridoideae</taxon>
        <taxon>Eragrostideae</taxon>
        <taxon>Eragrostidinae</taxon>
        <taxon>Eragrostis</taxon>
    </lineage>
</organism>
<accession>A0A5J9WBI0</accession>
<dbReference type="Pfam" id="PF14368">
    <property type="entry name" value="LTP_2"/>
    <property type="match status" value="1"/>
</dbReference>
<evidence type="ECO:0000313" key="4">
    <source>
        <dbReference type="EMBL" id="TVU45538.1"/>
    </source>
</evidence>
<sequence>MAKLSCLLLCLAFVAMATAGAHADGECDDDVDKGLVKDLVDQCKQFVMFPENPKIAPSDGCCGVVQKLGDYKCLCKKVTKELEKIVCMEKVVYVAGYCKRPMKPGPCGSYTVPGGQ</sequence>
<comment type="caution">
    <text evidence="4">The sequence shown here is derived from an EMBL/GenBank/DDBJ whole genome shotgun (WGS) entry which is preliminary data.</text>
</comment>
<evidence type="ECO:0000259" key="2">
    <source>
        <dbReference type="Pfam" id="PF14368"/>
    </source>
</evidence>
<evidence type="ECO:0000313" key="3">
    <source>
        <dbReference type="EMBL" id="TVU45518.1"/>
    </source>
</evidence>
<gene>
    <name evidence="3" type="ORF">EJB05_05007</name>
    <name evidence="4" type="ORF">EJB05_05027</name>
</gene>
<dbReference type="EMBL" id="RWGY01000004">
    <property type="protein sequence ID" value="TVU45518.1"/>
    <property type="molecule type" value="Genomic_DNA"/>
</dbReference>
<name>A0A5J9WBI0_9POAL</name>
<keyword evidence="5" id="KW-1185">Reference proteome</keyword>
<dbReference type="Gramene" id="TVU45518">
    <property type="protein sequence ID" value="TVU45518"/>
    <property type="gene ID" value="EJB05_05007"/>
</dbReference>
<feature type="signal peptide" evidence="1">
    <location>
        <begin position="1"/>
        <end position="23"/>
    </location>
</feature>
<dbReference type="PANTHER" id="PTHR33286">
    <property type="entry name" value="BIFUNCTIONAL INHIBITOR/LIPID-TRANSFER PROTEIN/SEED STORAGE 2S ALBUMIN SUPERFAMILY PROTEIN"/>
    <property type="match status" value="1"/>
</dbReference>